<proteinExistence type="predicted"/>
<keyword evidence="2" id="KW-1185">Reference proteome</keyword>
<reference evidence="1 2" key="1">
    <citation type="submission" date="2015-11" db="EMBL/GenBank/DDBJ databases">
        <title>Whole-Genome Sequence of Candidatus Oderbacter manganicum from the National Park Lower Oder Valley, Germany.</title>
        <authorList>
            <person name="Braun B."/>
            <person name="Liere K."/>
            <person name="Szewzyk U."/>
        </authorList>
    </citation>
    <scope>NUCLEOTIDE SEQUENCE [LARGE SCALE GENOMIC DNA]</scope>
    <source>
        <strain evidence="1 2">OTSz_A_272</strain>
    </source>
</reference>
<evidence type="ECO:0008006" key="3">
    <source>
        <dbReference type="Google" id="ProtNLM"/>
    </source>
</evidence>
<evidence type="ECO:0000313" key="1">
    <source>
        <dbReference type="EMBL" id="ANP47423.1"/>
    </source>
</evidence>
<dbReference type="Proteomes" id="UP000092498">
    <property type="component" value="Chromosome"/>
</dbReference>
<dbReference type="KEGG" id="cbot:ATE48_16650"/>
<protein>
    <recommendedName>
        <fullName evidence="3">ATP-grasp domain-containing protein</fullName>
    </recommendedName>
</protein>
<dbReference type="AlphaFoldDB" id="A0A1B1ALI2"/>
<evidence type="ECO:0000313" key="2">
    <source>
        <dbReference type="Proteomes" id="UP000092498"/>
    </source>
</evidence>
<gene>
    <name evidence="1" type="ORF">ATE48_16650</name>
</gene>
<dbReference type="Gene3D" id="3.30.470.20">
    <property type="entry name" value="ATP-grasp fold, B domain"/>
    <property type="match status" value="1"/>
</dbReference>
<name>A0A1B1ALI2_9PROT</name>
<dbReference type="InParanoid" id="A0A1B1ALI2"/>
<sequence length="309" mass="34345">MFQTSGSVWLKDFEFGLTGLTVRKTGARVPYSPSIINQVTAWFRYFFAAKAIKPLEPRFTIFFTPERARPWYLIFSVSRAAGAKLAKEASQADVVMQFEDATYSPNDPPAKLKPGVKLVNFGCRDVSKTNVARACAAAFGNPLAVDPATFNGLAVEKSEINAAHDGRIVQCPTNPVPGRAYQRVVDNRIGADINLVEDLRTCTVGGKPVLVFIKRREVTKRFLNTNTEVLLQTPEEVFSREEMDQISAFTREIGLDWGGVDVLRDRVDGKLYIVDANKTDMGPPIGLNLPDKIKATYMLRDAFRKYVVG</sequence>
<accession>A0A1B1ALI2</accession>
<dbReference type="EMBL" id="CP013244">
    <property type="protein sequence ID" value="ANP47423.1"/>
    <property type="molecule type" value="Genomic_DNA"/>
</dbReference>
<organism evidence="1 2">
    <name type="scientific">Candidatus Viadribacter manganicus</name>
    <dbReference type="NCBI Taxonomy" id="1759059"/>
    <lineage>
        <taxon>Bacteria</taxon>
        <taxon>Pseudomonadati</taxon>
        <taxon>Pseudomonadota</taxon>
        <taxon>Alphaproteobacteria</taxon>
        <taxon>Hyphomonadales</taxon>
        <taxon>Hyphomonadaceae</taxon>
        <taxon>Candidatus Viadribacter</taxon>
    </lineage>
</organism>
<dbReference type="STRING" id="1759059.ATE48_16650"/>